<organism evidence="1 2">
    <name type="scientific">Acidiluteibacter ferrifornacis</name>
    <dbReference type="NCBI Taxonomy" id="2692424"/>
    <lineage>
        <taxon>Bacteria</taxon>
        <taxon>Pseudomonadati</taxon>
        <taxon>Bacteroidota</taxon>
        <taxon>Flavobacteriia</taxon>
        <taxon>Flavobacteriales</taxon>
        <taxon>Cryomorphaceae</taxon>
        <taxon>Acidiluteibacter</taxon>
    </lineage>
</organism>
<proteinExistence type="predicted"/>
<gene>
    <name evidence="1" type="ORF">GQN54_01205</name>
</gene>
<accession>A0A6N9NFZ9</accession>
<protein>
    <submittedName>
        <fullName evidence="1">DUF4286 family protein</fullName>
    </submittedName>
</protein>
<keyword evidence="2" id="KW-1185">Reference proteome</keyword>
<dbReference type="AlphaFoldDB" id="A0A6N9NFZ9"/>
<comment type="caution">
    <text evidence="1">The sequence shown here is derived from an EMBL/GenBank/DDBJ whole genome shotgun (WGS) entry which is preliminary data.</text>
</comment>
<dbReference type="InterPro" id="IPR025563">
    <property type="entry name" value="DUF4286"/>
</dbReference>
<evidence type="ECO:0000313" key="2">
    <source>
        <dbReference type="Proteomes" id="UP000470771"/>
    </source>
</evidence>
<reference evidence="1 2" key="1">
    <citation type="submission" date="2019-12" db="EMBL/GenBank/DDBJ databases">
        <authorList>
            <person name="Zhao J."/>
        </authorList>
    </citation>
    <scope>NUCLEOTIDE SEQUENCE [LARGE SCALE GENOMIC DNA]</scope>
    <source>
        <strain evidence="1 2">S-15</strain>
    </source>
</reference>
<evidence type="ECO:0000313" key="1">
    <source>
        <dbReference type="EMBL" id="NBG64714.1"/>
    </source>
</evidence>
<dbReference type="EMBL" id="WWNE01000003">
    <property type="protein sequence ID" value="NBG64714.1"/>
    <property type="molecule type" value="Genomic_DNA"/>
</dbReference>
<name>A0A6N9NFZ9_9FLAO</name>
<dbReference type="Pfam" id="PF14114">
    <property type="entry name" value="DUF4286"/>
    <property type="match status" value="1"/>
</dbReference>
<dbReference type="Proteomes" id="UP000470771">
    <property type="component" value="Unassembled WGS sequence"/>
</dbReference>
<sequence length="101" mass="11880">MIIYSVTVSVEKGIHEDWLNWMKETHIPDVMSTGYFTENLITRVLTTAEGEEGITYNIQYHCPSMIDLEEYQQKHAPALQKEHTDRYQNKFVAFRSLLEKV</sequence>
<dbReference type="RefSeq" id="WP_160631141.1">
    <property type="nucleotide sequence ID" value="NZ_WWNE01000003.1"/>
</dbReference>